<proteinExistence type="predicted"/>
<gene>
    <name evidence="1" type="ORF">EM151A_0877</name>
</gene>
<dbReference type="EMBL" id="AP019810">
    <property type="protein sequence ID" value="BBM14115.1"/>
    <property type="molecule type" value="Genomic_DNA"/>
</dbReference>
<name>A0AAI8R785_ENTMU</name>
<dbReference type="AlphaFoldDB" id="A0AAI8R785"/>
<dbReference type="RefSeq" id="WP_023520173.1">
    <property type="nucleotide sequence ID" value="NZ_AP019810.1"/>
</dbReference>
<accession>A0AAI8R785</accession>
<organism evidence="1 2">
    <name type="scientific">Enterococcus mundtii</name>
    <dbReference type="NCBI Taxonomy" id="53346"/>
    <lineage>
        <taxon>Bacteria</taxon>
        <taxon>Bacillati</taxon>
        <taxon>Bacillota</taxon>
        <taxon>Bacilli</taxon>
        <taxon>Lactobacillales</taxon>
        <taxon>Enterococcaceae</taxon>
        <taxon>Enterococcus</taxon>
    </lineage>
</organism>
<sequence length="88" mass="10043">MGNTKDDFEAFDVGIPAISKHLKNIFNSSELIEDRTISKMETVQKEGGRLVKKATTLYKHPQKDKQLCDLTILQFVIFPDTVRLVSFN</sequence>
<protein>
    <submittedName>
        <fullName evidence="1">Uncharacterized protein</fullName>
    </submittedName>
</protein>
<evidence type="ECO:0000313" key="2">
    <source>
        <dbReference type="Proteomes" id="UP000509460"/>
    </source>
</evidence>
<reference evidence="1 2" key="1">
    <citation type="submission" date="2019-07" db="EMBL/GenBank/DDBJ databases">
        <title>antibiotic susceptibility of plant-derived lactic acid bacteria.</title>
        <authorList>
            <person name="Sugiyama M."/>
            <person name="Noda M."/>
        </authorList>
    </citation>
    <scope>NUCLEOTIDE SEQUENCE [LARGE SCALE GENOMIC DNA]</scope>
    <source>
        <strain evidence="1 2">15-1A</strain>
    </source>
</reference>
<evidence type="ECO:0000313" key="1">
    <source>
        <dbReference type="EMBL" id="BBM14115.1"/>
    </source>
</evidence>
<dbReference type="Proteomes" id="UP000509460">
    <property type="component" value="Chromosome"/>
</dbReference>